<dbReference type="Proteomes" id="UP001501302">
    <property type="component" value="Unassembled WGS sequence"/>
</dbReference>
<dbReference type="InterPro" id="IPR036942">
    <property type="entry name" value="Beta-barrel_TonB_sf"/>
</dbReference>
<evidence type="ECO:0000313" key="8">
    <source>
        <dbReference type="EMBL" id="GAA4949530.1"/>
    </source>
</evidence>
<dbReference type="Pfam" id="PF00593">
    <property type="entry name" value="TonB_dep_Rec_b-barrel"/>
    <property type="match status" value="1"/>
</dbReference>
<dbReference type="InterPro" id="IPR012910">
    <property type="entry name" value="Plug_dom"/>
</dbReference>
<feature type="signal peptide" evidence="5">
    <location>
        <begin position="1"/>
        <end position="18"/>
    </location>
</feature>
<keyword evidence="2 4" id="KW-0472">Membrane</keyword>
<reference evidence="9" key="1">
    <citation type="journal article" date="2019" name="Int. J. Syst. Evol. Microbiol.">
        <title>The Global Catalogue of Microorganisms (GCM) 10K type strain sequencing project: providing services to taxonomists for standard genome sequencing and annotation.</title>
        <authorList>
            <consortium name="The Broad Institute Genomics Platform"/>
            <consortium name="The Broad Institute Genome Sequencing Center for Infectious Disease"/>
            <person name="Wu L."/>
            <person name="Ma J."/>
        </authorList>
    </citation>
    <scope>NUCLEOTIDE SEQUENCE [LARGE SCALE GENOMIC DNA]</scope>
    <source>
        <strain evidence="9">JCM 18285</strain>
    </source>
</reference>
<keyword evidence="4" id="KW-0798">TonB box</keyword>
<name>A0ABP9GPG6_9FLAO</name>
<evidence type="ECO:0000256" key="5">
    <source>
        <dbReference type="SAM" id="SignalP"/>
    </source>
</evidence>
<keyword evidence="8" id="KW-0675">Receptor</keyword>
<comment type="subcellular location">
    <subcellularLocation>
        <location evidence="1 4">Cell outer membrane</location>
    </subcellularLocation>
</comment>
<dbReference type="Gene3D" id="2.170.130.10">
    <property type="entry name" value="TonB-dependent receptor, plug domain"/>
    <property type="match status" value="1"/>
</dbReference>
<dbReference type="PANTHER" id="PTHR40980:SF5">
    <property type="entry name" value="TONB-DEPENDENT RECEPTOR"/>
    <property type="match status" value="1"/>
</dbReference>
<evidence type="ECO:0000256" key="2">
    <source>
        <dbReference type="ARBA" id="ARBA00023136"/>
    </source>
</evidence>
<keyword evidence="3" id="KW-0998">Cell outer membrane</keyword>
<keyword evidence="5" id="KW-0732">Signal</keyword>
<evidence type="ECO:0000259" key="7">
    <source>
        <dbReference type="Pfam" id="PF07715"/>
    </source>
</evidence>
<proteinExistence type="inferred from homology"/>
<dbReference type="InterPro" id="IPR008969">
    <property type="entry name" value="CarboxyPept-like_regulatory"/>
</dbReference>
<dbReference type="RefSeq" id="WP_345192306.1">
    <property type="nucleotide sequence ID" value="NZ_BAABJJ010000034.1"/>
</dbReference>
<comment type="caution">
    <text evidence="8">The sequence shown here is derived from an EMBL/GenBank/DDBJ whole genome shotgun (WGS) entry which is preliminary data.</text>
</comment>
<evidence type="ECO:0000256" key="1">
    <source>
        <dbReference type="ARBA" id="ARBA00004442"/>
    </source>
</evidence>
<sequence>MKKFILLFILFTTVLLNAQSTGSLKGKLTDKEYNNEPLAFANVLLKGTTIGTTSDFDGLYSFENIEPGSYTLIFSFVGYETQEINAHVVAGKSIDVNVIMNASAASLDEVFITTTTKRESETALLLDQKKAVEIKQSIGAVELERKGVSNAAGAVAKISGVSKQEGSSNVYVRGLGDRYLNTTMNGLSLPSNDVSKKNIDLDLFSSDVIENVSISKAYSSKFYSDFAAGNVDISSKDYKGNGFFNFGVGSSINTNAVSKDFVRSEGTGHFGFYNRYAHDPFAVILSHGFDPVDAGTPINTSFGGSFGKSFTFENGSKLSFYGTGSFENDFQYRKGANIDYTNVEKKAFEEAEEFEYGTTTTAMASIIHKIDSSNTLKFNSLFVNSSSDKVGFFGIDGKGRNRDAIANTDEGFYQQNIQFNENLIYVNQLIGTHKFDKIDVDWGFGHNFVNAHEPDRKRLSFENYQFALDNDPNTNPIFYSNVDFDNQRYFQDIQDEELNGRLNLTYKATEKIKLNLGYNARTKERRFNNVRYGYDIIDNSGIENVNDLNSFFTLNNLNLTSNEGTYEIKVIKPYPNLGNTNRPGLDENTYKGKLDIFAGYFNAEINFGEKWLIVPGIRIESFDQYIEYDVINLGVNGNDNITASDVLFLPSLSIKHALNDDQNLRFSASQTISLPEFKEVAPFVYESVSQRIGGNPDLLGQKEGFNYTNVKDVSYSKILNVDLKYEWFITKSELISIGAFYKQIEDPINQVVAFDATGTQRFFRTGDKAQIYGVEAEIRKNIIVNENDDPELSIGLNATYMHTEQDLYSDIIGSNFNVSFVKDKEELQGASPLIVNTDISYAPSSFENYKPIATLAFSYFSDRIDALGSGQLGNVIEKGVPTLDFILKNKIGENFEINLAAKNLLNPNITYVRETTQGNIVVTSPNGKDVSDYKKGMNIGLQLKYKF</sequence>
<protein>
    <submittedName>
        <fullName evidence="8">TonB-dependent receptor</fullName>
    </submittedName>
</protein>
<dbReference type="PANTHER" id="PTHR40980">
    <property type="entry name" value="PLUG DOMAIN-CONTAINING PROTEIN"/>
    <property type="match status" value="1"/>
</dbReference>
<feature type="domain" description="TonB-dependent receptor plug" evidence="7">
    <location>
        <begin position="133"/>
        <end position="229"/>
    </location>
</feature>
<dbReference type="Gene3D" id="2.60.40.1120">
    <property type="entry name" value="Carboxypeptidase-like, regulatory domain"/>
    <property type="match status" value="1"/>
</dbReference>
<dbReference type="Pfam" id="PF07715">
    <property type="entry name" value="Plug"/>
    <property type="match status" value="1"/>
</dbReference>
<evidence type="ECO:0000259" key="6">
    <source>
        <dbReference type="Pfam" id="PF00593"/>
    </source>
</evidence>
<dbReference type="Gene3D" id="2.40.170.20">
    <property type="entry name" value="TonB-dependent receptor, beta-barrel domain"/>
    <property type="match status" value="1"/>
</dbReference>
<evidence type="ECO:0000256" key="3">
    <source>
        <dbReference type="ARBA" id="ARBA00023237"/>
    </source>
</evidence>
<organism evidence="8 9">
    <name type="scientific">Algibacter agarivorans</name>
    <dbReference type="NCBI Taxonomy" id="1109741"/>
    <lineage>
        <taxon>Bacteria</taxon>
        <taxon>Pseudomonadati</taxon>
        <taxon>Bacteroidota</taxon>
        <taxon>Flavobacteriia</taxon>
        <taxon>Flavobacteriales</taxon>
        <taxon>Flavobacteriaceae</taxon>
        <taxon>Algibacter</taxon>
    </lineage>
</organism>
<dbReference type="InterPro" id="IPR037066">
    <property type="entry name" value="Plug_dom_sf"/>
</dbReference>
<dbReference type="InterPro" id="IPR000531">
    <property type="entry name" value="Beta-barrel_TonB"/>
</dbReference>
<feature type="chain" id="PRO_5047241388" evidence="5">
    <location>
        <begin position="19"/>
        <end position="947"/>
    </location>
</feature>
<dbReference type="Pfam" id="PF13715">
    <property type="entry name" value="CarbopepD_reg_2"/>
    <property type="match status" value="1"/>
</dbReference>
<gene>
    <name evidence="8" type="ORF">GCM10023314_23590</name>
</gene>
<evidence type="ECO:0000313" key="9">
    <source>
        <dbReference type="Proteomes" id="UP001501302"/>
    </source>
</evidence>
<comment type="similarity">
    <text evidence="4">Belongs to the TonB-dependent receptor family.</text>
</comment>
<feature type="domain" description="TonB-dependent receptor-like beta-barrel" evidence="6">
    <location>
        <begin position="448"/>
        <end position="904"/>
    </location>
</feature>
<dbReference type="SUPFAM" id="SSF56935">
    <property type="entry name" value="Porins"/>
    <property type="match status" value="1"/>
</dbReference>
<accession>A0ABP9GPG6</accession>
<evidence type="ECO:0000256" key="4">
    <source>
        <dbReference type="RuleBase" id="RU003357"/>
    </source>
</evidence>
<dbReference type="SUPFAM" id="SSF49464">
    <property type="entry name" value="Carboxypeptidase regulatory domain-like"/>
    <property type="match status" value="1"/>
</dbReference>
<keyword evidence="9" id="KW-1185">Reference proteome</keyword>
<dbReference type="EMBL" id="BAABJJ010000034">
    <property type="protein sequence ID" value="GAA4949530.1"/>
    <property type="molecule type" value="Genomic_DNA"/>
</dbReference>